<dbReference type="EC" id="1.1.1.100" evidence="2"/>
<accession>A0A6J4SJ70</accession>
<reference evidence="2" key="1">
    <citation type="submission" date="2020-02" db="EMBL/GenBank/DDBJ databases">
        <authorList>
            <person name="Meier V. D."/>
        </authorList>
    </citation>
    <scope>NUCLEOTIDE SEQUENCE</scope>
    <source>
        <strain evidence="2">AVDCRST_MAG05</strain>
    </source>
</reference>
<feature type="non-terminal residue" evidence="2">
    <location>
        <position position="1"/>
    </location>
</feature>
<dbReference type="AlphaFoldDB" id="A0A6J4SJ70"/>
<dbReference type="EMBL" id="CADCVM010000255">
    <property type="protein sequence ID" value="CAA9499961.1"/>
    <property type="molecule type" value="Genomic_DNA"/>
</dbReference>
<organism evidence="2">
    <name type="scientific">uncultured Rubrobacteraceae bacterium</name>
    <dbReference type="NCBI Taxonomy" id="349277"/>
    <lineage>
        <taxon>Bacteria</taxon>
        <taxon>Bacillati</taxon>
        <taxon>Actinomycetota</taxon>
        <taxon>Rubrobacteria</taxon>
        <taxon>Rubrobacterales</taxon>
        <taxon>Rubrobacteraceae</taxon>
        <taxon>environmental samples</taxon>
    </lineage>
</organism>
<proteinExistence type="predicted"/>
<protein>
    <submittedName>
        <fullName evidence="2">3-oxoacyl-[acyl-carrier protein] reductase</fullName>
        <ecNumber evidence="2">1.1.1.100</ecNumber>
    </submittedName>
</protein>
<keyword evidence="2" id="KW-0560">Oxidoreductase</keyword>
<gene>
    <name evidence="2" type="ORF">AVDCRST_MAG05-2386</name>
</gene>
<feature type="non-terminal residue" evidence="2">
    <location>
        <position position="31"/>
    </location>
</feature>
<sequence>DRGRLGQGARRAPQGQLSVLQGRAEVHGRAG</sequence>
<evidence type="ECO:0000313" key="2">
    <source>
        <dbReference type="EMBL" id="CAA9499961.1"/>
    </source>
</evidence>
<dbReference type="GO" id="GO:0004316">
    <property type="term" value="F:3-oxoacyl-[acyl-carrier-protein] reductase (NADPH) activity"/>
    <property type="evidence" value="ECO:0007669"/>
    <property type="project" value="UniProtKB-EC"/>
</dbReference>
<name>A0A6J4SJ70_9ACTN</name>
<evidence type="ECO:0000256" key="1">
    <source>
        <dbReference type="SAM" id="MobiDB-lite"/>
    </source>
</evidence>
<feature type="region of interest" description="Disordered" evidence="1">
    <location>
        <begin position="1"/>
        <end position="31"/>
    </location>
</feature>